<evidence type="ECO:0000313" key="1">
    <source>
        <dbReference type="EMBL" id="GGP35111.1"/>
    </source>
</evidence>
<dbReference type="PANTHER" id="PTHR43657:SF1">
    <property type="entry name" value="ALTERED INHERITANCE OF MITOCHONDRIA PROTEIN 24, MITOCHONDRIAL"/>
    <property type="match status" value="1"/>
</dbReference>
<sequence>MQVRTRHTPTSGVARLVLAPAEPVLVERSSLLATSYGVGVDARVKGKGVRAARCTAGPEGGWVDVAPPLPGDLHVLELDGTAGWCLAGNSWLACAGTVGFDPAAPPLRALHGGDSGFLNYAFGTGSVVLGCYGELDVVTLAPGELVTVDSGHVLGFADTLQCRLRALSPDASQSVRTGAGLVLDFAGPGLVLTRTRSPRGLATWLRDNGLSPRG</sequence>
<gene>
    <name evidence="1" type="ORF">GCM10010185_02360</name>
</gene>
<protein>
    <submittedName>
        <fullName evidence="1">TIGR00266 family protein</fullName>
    </submittedName>
</protein>
<dbReference type="InterPro" id="IPR036983">
    <property type="entry name" value="AIM24_sf"/>
</dbReference>
<name>A0A918AGV8_9PSEU</name>
<dbReference type="AlphaFoldDB" id="A0A918AGV8"/>
<dbReference type="InterPro" id="IPR016031">
    <property type="entry name" value="Trp_RNA-bd_attenuator-like_dom"/>
</dbReference>
<dbReference type="EMBL" id="BMRG01000001">
    <property type="protein sequence ID" value="GGP35111.1"/>
    <property type="molecule type" value="Genomic_DNA"/>
</dbReference>
<dbReference type="Gene3D" id="3.60.160.10">
    <property type="entry name" value="Mitochondrial biogenesis AIM24"/>
    <property type="match status" value="1"/>
</dbReference>
<comment type="caution">
    <text evidence="1">The sequence shown here is derived from an EMBL/GenBank/DDBJ whole genome shotgun (WGS) entry which is preliminary data.</text>
</comment>
<organism evidence="1 2">
    <name type="scientific">Saccharothrix coeruleofusca</name>
    <dbReference type="NCBI Taxonomy" id="33919"/>
    <lineage>
        <taxon>Bacteria</taxon>
        <taxon>Bacillati</taxon>
        <taxon>Actinomycetota</taxon>
        <taxon>Actinomycetes</taxon>
        <taxon>Pseudonocardiales</taxon>
        <taxon>Pseudonocardiaceae</taxon>
        <taxon>Saccharothrix</taxon>
    </lineage>
</organism>
<dbReference type="InterPro" id="IPR002838">
    <property type="entry name" value="AIM24"/>
</dbReference>
<dbReference type="PANTHER" id="PTHR43657">
    <property type="entry name" value="TRYPTOPHAN RNA-BINDING ATTENUATOR PROTEIN-LIKE PROTEIN"/>
    <property type="match status" value="1"/>
</dbReference>
<dbReference type="Proteomes" id="UP000639606">
    <property type="component" value="Unassembled WGS sequence"/>
</dbReference>
<proteinExistence type="predicted"/>
<dbReference type="SUPFAM" id="SSF51219">
    <property type="entry name" value="TRAP-like"/>
    <property type="match status" value="1"/>
</dbReference>
<dbReference type="RefSeq" id="WP_189221145.1">
    <property type="nucleotide sequence ID" value="NZ_BMRG01000001.1"/>
</dbReference>
<reference evidence="1" key="2">
    <citation type="submission" date="2020-09" db="EMBL/GenBank/DDBJ databases">
        <authorList>
            <person name="Sun Q."/>
            <person name="Ohkuma M."/>
        </authorList>
    </citation>
    <scope>NUCLEOTIDE SEQUENCE</scope>
    <source>
        <strain evidence="1">JCM 3313</strain>
    </source>
</reference>
<evidence type="ECO:0000313" key="2">
    <source>
        <dbReference type="Proteomes" id="UP000639606"/>
    </source>
</evidence>
<dbReference type="Pfam" id="PF01987">
    <property type="entry name" value="AIM24"/>
    <property type="match status" value="1"/>
</dbReference>
<accession>A0A918AGV8</accession>
<keyword evidence="2" id="KW-1185">Reference proteome</keyword>
<reference evidence="1" key="1">
    <citation type="journal article" date="2014" name="Int. J. Syst. Evol. Microbiol.">
        <title>Complete genome sequence of Corynebacterium casei LMG S-19264T (=DSM 44701T), isolated from a smear-ripened cheese.</title>
        <authorList>
            <consortium name="US DOE Joint Genome Institute (JGI-PGF)"/>
            <person name="Walter F."/>
            <person name="Albersmeier A."/>
            <person name="Kalinowski J."/>
            <person name="Ruckert C."/>
        </authorList>
    </citation>
    <scope>NUCLEOTIDE SEQUENCE</scope>
    <source>
        <strain evidence="1">JCM 3313</strain>
    </source>
</reference>